<organism evidence="1">
    <name type="scientific">hydrothermal vent metagenome</name>
    <dbReference type="NCBI Taxonomy" id="652676"/>
    <lineage>
        <taxon>unclassified sequences</taxon>
        <taxon>metagenomes</taxon>
        <taxon>ecological metagenomes</taxon>
    </lineage>
</organism>
<protein>
    <recommendedName>
        <fullName evidence="2">Outer membrane protein beta-barrel domain-containing protein</fullName>
    </recommendedName>
</protein>
<evidence type="ECO:0008006" key="2">
    <source>
        <dbReference type="Google" id="ProtNLM"/>
    </source>
</evidence>
<evidence type="ECO:0000313" key="1">
    <source>
        <dbReference type="EMBL" id="SFV65114.1"/>
    </source>
</evidence>
<accession>A0A1W1CH71</accession>
<dbReference type="EMBL" id="FPHF01000083">
    <property type="protein sequence ID" value="SFV65114.1"/>
    <property type="molecule type" value="Genomic_DNA"/>
</dbReference>
<name>A0A1W1CH71_9ZZZZ</name>
<sequence>MNKALLSLILVLIFSSTLFSRDGVFSLSTAFVGMGMDYREYDDNGAILDSEKSSLNWIIGSEFIFDYTVVYENNNYAQLGVEVLILRGNTEYVGSFIGSNLGYGSLVSTTKNTVSDIAGFYMYTHVFDNGLDLGYGLALGHRSWKRILSASQVEVYYWYSLRPRVKLTYKLGGLSIATLAEYQYGINPKMSATGFSSDFKLGSANIAKLKIPLKYELNEKLGFFVEYVYEHQIIEKSNVQSGFFEPDSTANNQYVKIGAIFKF</sequence>
<reference evidence="1" key="1">
    <citation type="submission" date="2016-10" db="EMBL/GenBank/DDBJ databases">
        <authorList>
            <person name="de Groot N.N."/>
        </authorList>
    </citation>
    <scope>NUCLEOTIDE SEQUENCE</scope>
</reference>
<dbReference type="AlphaFoldDB" id="A0A1W1CH71"/>
<gene>
    <name evidence="1" type="ORF">MNB_SM-4-657</name>
</gene>
<proteinExistence type="predicted"/>